<evidence type="ECO:0000313" key="1">
    <source>
        <dbReference type="EMBL" id="HGI87003.1"/>
    </source>
</evidence>
<sequence length="332" mass="38234">MKICKDAALKMLIKSLFPHARIIIDDRYSEHSSDVRELVREGSLIPFESLSALEKLYTGDLKGFADMYIDTMLCTEISSLCRENGPRIKYSIAKALDEVELYSECFDPELLLSILLGDLARALVVYSGHRDYVKFKLVEVPKELLTKEFIELVEGRVLNSVNYSKMYLKGDTISRLLKNLEQEKSFSEVIFQVPCPDKKAIYILLEVAKKLRESGKRVYIATSIPSKENAHFCKASLKDFVTHYLQLIEESRKYRITVCDSEVSHIGIIVNRRIQMMSSEIVYREELRMTPITDAKYVNDYATLILKHCLCSNNLVKDDIRRAQHNFTAHLL</sequence>
<proteinExistence type="predicted"/>
<dbReference type="AlphaFoldDB" id="A0A7C4FEM3"/>
<gene>
    <name evidence="1" type="ORF">ENV14_01190</name>
</gene>
<comment type="caution">
    <text evidence="1">The sequence shown here is derived from an EMBL/GenBank/DDBJ whole genome shotgun (WGS) entry which is preliminary data.</text>
</comment>
<dbReference type="EMBL" id="DTFF01000012">
    <property type="protein sequence ID" value="HGI87003.1"/>
    <property type="molecule type" value="Genomic_DNA"/>
</dbReference>
<accession>A0A7C4FEM3</accession>
<name>A0A7C4FEM3_9CREN</name>
<protein>
    <submittedName>
        <fullName evidence="1">Uncharacterized protein</fullName>
    </submittedName>
</protein>
<organism evidence="1">
    <name type="scientific">Ignisphaera aggregans</name>
    <dbReference type="NCBI Taxonomy" id="334771"/>
    <lineage>
        <taxon>Archaea</taxon>
        <taxon>Thermoproteota</taxon>
        <taxon>Thermoprotei</taxon>
        <taxon>Desulfurococcales</taxon>
        <taxon>Desulfurococcaceae</taxon>
        <taxon>Ignisphaera</taxon>
    </lineage>
</organism>
<reference evidence="1" key="1">
    <citation type="journal article" date="2020" name="mSystems">
        <title>Genome- and Community-Level Interaction Insights into Carbon Utilization and Element Cycling Functions of Hydrothermarchaeota in Hydrothermal Sediment.</title>
        <authorList>
            <person name="Zhou Z."/>
            <person name="Liu Y."/>
            <person name="Xu W."/>
            <person name="Pan J."/>
            <person name="Luo Z.H."/>
            <person name="Li M."/>
        </authorList>
    </citation>
    <scope>NUCLEOTIDE SEQUENCE [LARGE SCALE GENOMIC DNA]</scope>
    <source>
        <strain evidence="1">SpSt-732</strain>
    </source>
</reference>